<evidence type="ECO:0000313" key="1">
    <source>
        <dbReference type="EMBL" id="MBX45053.1"/>
    </source>
</evidence>
<accession>A0A2P2NRF8</accession>
<protein>
    <submittedName>
        <fullName evidence="1">Uncharacterized protein</fullName>
    </submittedName>
</protein>
<proteinExistence type="predicted"/>
<name>A0A2P2NRF8_RHIMU</name>
<dbReference type="EMBL" id="GGEC01064569">
    <property type="protein sequence ID" value="MBX45053.1"/>
    <property type="molecule type" value="Transcribed_RNA"/>
</dbReference>
<sequence length="28" mass="3160">MELFSLASPKTMENSSCAVWSIESLRNQ</sequence>
<reference evidence="1" key="1">
    <citation type="submission" date="2018-02" db="EMBL/GenBank/DDBJ databases">
        <title>Rhizophora mucronata_Transcriptome.</title>
        <authorList>
            <person name="Meera S.P."/>
            <person name="Sreeshan A."/>
            <person name="Augustine A."/>
        </authorList>
    </citation>
    <scope>NUCLEOTIDE SEQUENCE</scope>
    <source>
        <tissue evidence="1">Leaf</tissue>
    </source>
</reference>
<dbReference type="AlphaFoldDB" id="A0A2P2NRF8"/>
<organism evidence="1">
    <name type="scientific">Rhizophora mucronata</name>
    <name type="common">Asiatic mangrove</name>
    <dbReference type="NCBI Taxonomy" id="61149"/>
    <lineage>
        <taxon>Eukaryota</taxon>
        <taxon>Viridiplantae</taxon>
        <taxon>Streptophyta</taxon>
        <taxon>Embryophyta</taxon>
        <taxon>Tracheophyta</taxon>
        <taxon>Spermatophyta</taxon>
        <taxon>Magnoliopsida</taxon>
        <taxon>eudicotyledons</taxon>
        <taxon>Gunneridae</taxon>
        <taxon>Pentapetalae</taxon>
        <taxon>rosids</taxon>
        <taxon>fabids</taxon>
        <taxon>Malpighiales</taxon>
        <taxon>Rhizophoraceae</taxon>
        <taxon>Rhizophora</taxon>
    </lineage>
</organism>